<dbReference type="CDD" id="cd05147">
    <property type="entry name" value="RIO1_euk"/>
    <property type="match status" value="1"/>
</dbReference>
<evidence type="ECO:0000256" key="16">
    <source>
        <dbReference type="ARBA" id="ARBA00047899"/>
    </source>
</evidence>
<dbReference type="GO" id="GO:0005737">
    <property type="term" value="C:cytoplasm"/>
    <property type="evidence" value="ECO:0007669"/>
    <property type="project" value="UniProtKB-SubCell"/>
</dbReference>
<keyword evidence="6" id="KW-0963">Cytoplasm</keyword>
<dbReference type="GO" id="GO:0046872">
    <property type="term" value="F:metal ion binding"/>
    <property type="evidence" value="ECO:0007669"/>
    <property type="project" value="UniProtKB-KW"/>
</dbReference>
<keyword evidence="13" id="KW-0378">Hydrolase</keyword>
<dbReference type="Pfam" id="PF01163">
    <property type="entry name" value="RIO1"/>
    <property type="match status" value="1"/>
</dbReference>
<dbReference type="SUPFAM" id="SSF56112">
    <property type="entry name" value="Protein kinase-like (PK-like)"/>
    <property type="match status" value="1"/>
</dbReference>
<feature type="region of interest" description="Disordered" evidence="19">
    <location>
        <begin position="1"/>
        <end position="57"/>
    </location>
</feature>
<evidence type="ECO:0000259" key="20">
    <source>
        <dbReference type="SMART" id="SM00090"/>
    </source>
</evidence>
<dbReference type="OrthoDB" id="205248at2759"/>
<keyword evidence="11" id="KW-0547">Nucleotide-binding</keyword>
<dbReference type="EMBL" id="NBII01000007">
    <property type="protein sequence ID" value="PAV16972.1"/>
    <property type="molecule type" value="Genomic_DNA"/>
</dbReference>
<dbReference type="GO" id="GO:0005524">
    <property type="term" value="F:ATP binding"/>
    <property type="evidence" value="ECO:0007669"/>
    <property type="project" value="UniProtKB-KW"/>
</dbReference>
<comment type="similarity">
    <text evidence="3">Belongs to the protein kinase superfamily. RIO-type Ser/Thr kinase family.</text>
</comment>
<evidence type="ECO:0000256" key="2">
    <source>
        <dbReference type="ARBA" id="ARBA00004496"/>
    </source>
</evidence>
<dbReference type="GO" id="GO:0004674">
    <property type="term" value="F:protein serine/threonine kinase activity"/>
    <property type="evidence" value="ECO:0007669"/>
    <property type="project" value="UniProtKB-KW"/>
</dbReference>
<comment type="cofactor">
    <cofactor evidence="1">
        <name>Mg(2+)</name>
        <dbReference type="ChEBI" id="CHEBI:18420"/>
    </cofactor>
</comment>
<dbReference type="InterPro" id="IPR011009">
    <property type="entry name" value="Kinase-like_dom_sf"/>
</dbReference>
<keyword evidence="8" id="KW-0723">Serine/threonine-protein kinase</keyword>
<dbReference type="InterPro" id="IPR000687">
    <property type="entry name" value="RIO_kinase"/>
</dbReference>
<evidence type="ECO:0000313" key="22">
    <source>
        <dbReference type="Proteomes" id="UP000217199"/>
    </source>
</evidence>
<feature type="compositionally biased region" description="Acidic residues" evidence="19">
    <location>
        <begin position="41"/>
        <end position="57"/>
    </location>
</feature>
<evidence type="ECO:0000256" key="15">
    <source>
        <dbReference type="ARBA" id="ARBA00022842"/>
    </source>
</evidence>
<keyword evidence="9" id="KW-0808">Transferase</keyword>
<comment type="caution">
    <text evidence="21">The sequence shown here is derived from an EMBL/GenBank/DDBJ whole genome shotgun (WGS) entry which is preliminary data.</text>
</comment>
<dbReference type="GO" id="GO:0016787">
    <property type="term" value="F:hydrolase activity"/>
    <property type="evidence" value="ECO:0007669"/>
    <property type="project" value="UniProtKB-KW"/>
</dbReference>
<evidence type="ECO:0000256" key="8">
    <source>
        <dbReference type="ARBA" id="ARBA00022527"/>
    </source>
</evidence>
<keyword evidence="7" id="KW-0690">Ribosome biogenesis</keyword>
<comment type="catalytic activity">
    <reaction evidence="17">
        <text>L-seryl-[protein] + ATP = O-phospho-L-seryl-[protein] + ADP + H(+)</text>
        <dbReference type="Rhea" id="RHEA:17989"/>
        <dbReference type="Rhea" id="RHEA-COMP:9863"/>
        <dbReference type="Rhea" id="RHEA-COMP:11604"/>
        <dbReference type="ChEBI" id="CHEBI:15378"/>
        <dbReference type="ChEBI" id="CHEBI:29999"/>
        <dbReference type="ChEBI" id="CHEBI:30616"/>
        <dbReference type="ChEBI" id="CHEBI:83421"/>
        <dbReference type="ChEBI" id="CHEBI:456216"/>
        <dbReference type="EC" id="2.7.11.1"/>
    </reaction>
</comment>
<feature type="compositionally biased region" description="Polar residues" evidence="19">
    <location>
        <begin position="576"/>
        <end position="589"/>
    </location>
</feature>
<evidence type="ECO:0000256" key="7">
    <source>
        <dbReference type="ARBA" id="ARBA00022517"/>
    </source>
</evidence>
<proteinExistence type="inferred from homology"/>
<comment type="subcellular location">
    <subcellularLocation>
        <location evidence="2">Cytoplasm</location>
    </subcellularLocation>
</comment>
<evidence type="ECO:0000256" key="1">
    <source>
        <dbReference type="ARBA" id="ARBA00001946"/>
    </source>
</evidence>
<gene>
    <name evidence="21" type="ORF">PNOK_0703600</name>
</gene>
<dbReference type="Gene3D" id="1.10.510.10">
    <property type="entry name" value="Transferase(Phosphotransferase) domain 1"/>
    <property type="match status" value="1"/>
</dbReference>
<keyword evidence="12" id="KW-0418">Kinase</keyword>
<dbReference type="SMART" id="SM00090">
    <property type="entry name" value="RIO"/>
    <property type="match status" value="1"/>
</dbReference>
<evidence type="ECO:0000256" key="9">
    <source>
        <dbReference type="ARBA" id="ARBA00022679"/>
    </source>
</evidence>
<keyword evidence="15" id="KW-0460">Magnesium</keyword>
<evidence type="ECO:0000256" key="18">
    <source>
        <dbReference type="ARBA" id="ARBA00068838"/>
    </source>
</evidence>
<dbReference type="EC" id="2.7.11.1" evidence="4"/>
<dbReference type="GO" id="GO:0042254">
    <property type="term" value="P:ribosome biogenesis"/>
    <property type="evidence" value="ECO:0007669"/>
    <property type="project" value="UniProtKB-KW"/>
</dbReference>
<dbReference type="InParanoid" id="A0A286UBJ8"/>
<organism evidence="21 22">
    <name type="scientific">Pyrrhoderma noxium</name>
    <dbReference type="NCBI Taxonomy" id="2282107"/>
    <lineage>
        <taxon>Eukaryota</taxon>
        <taxon>Fungi</taxon>
        <taxon>Dikarya</taxon>
        <taxon>Basidiomycota</taxon>
        <taxon>Agaricomycotina</taxon>
        <taxon>Agaricomycetes</taxon>
        <taxon>Hymenochaetales</taxon>
        <taxon>Hymenochaetaceae</taxon>
        <taxon>Pyrrhoderma</taxon>
    </lineage>
</organism>
<dbReference type="AlphaFoldDB" id="A0A286UBJ8"/>
<name>A0A286UBJ8_9AGAM</name>
<keyword evidence="10" id="KW-0479">Metal-binding</keyword>
<dbReference type="InterPro" id="IPR018934">
    <property type="entry name" value="RIO_dom"/>
</dbReference>
<evidence type="ECO:0000256" key="3">
    <source>
        <dbReference type="ARBA" id="ARBA00009196"/>
    </source>
</evidence>
<keyword evidence="14" id="KW-0067">ATP-binding</keyword>
<feature type="compositionally biased region" description="Basic and acidic residues" evidence="19">
    <location>
        <begin position="616"/>
        <end position="645"/>
    </location>
</feature>
<evidence type="ECO:0000256" key="11">
    <source>
        <dbReference type="ARBA" id="ARBA00022741"/>
    </source>
</evidence>
<dbReference type="PROSITE" id="PS01245">
    <property type="entry name" value="RIO1"/>
    <property type="match status" value="1"/>
</dbReference>
<evidence type="ECO:0000256" key="13">
    <source>
        <dbReference type="ARBA" id="ARBA00022801"/>
    </source>
</evidence>
<accession>A0A286UBJ8</accession>
<dbReference type="FunFam" id="3.30.200.20:FF:000148">
    <property type="entry name" value="Serine/threonine-protein kinase RIO1"/>
    <property type="match status" value="1"/>
</dbReference>
<evidence type="ECO:0000256" key="10">
    <source>
        <dbReference type="ARBA" id="ARBA00022723"/>
    </source>
</evidence>
<dbReference type="FunCoup" id="A0A286UBJ8">
    <property type="interactions" value="788"/>
</dbReference>
<evidence type="ECO:0000256" key="14">
    <source>
        <dbReference type="ARBA" id="ARBA00022840"/>
    </source>
</evidence>
<dbReference type="InterPro" id="IPR051272">
    <property type="entry name" value="RIO-type_Ser/Thr_kinase"/>
</dbReference>
<evidence type="ECO:0000256" key="4">
    <source>
        <dbReference type="ARBA" id="ARBA00012513"/>
    </source>
</evidence>
<evidence type="ECO:0000256" key="17">
    <source>
        <dbReference type="ARBA" id="ARBA00048679"/>
    </source>
</evidence>
<sequence>MSRDDIEDGQFEDAPEDSTQSNTVPPVIIRVDPRANGTFIDDPELLEWSEPEGDGFVDEDEDELYEEDFEDNRVDDEDWDVTERDFTKQYNRLRQHIAVRSGVAEGTQQATSKNTSVVAPLPAVNRPQRKTALSTSAIASEDPNHQNKRTTDQLAAFAKYASRLKNIDEPYRMGMGASVNRKGPSAHANMKDKADRATNEQVLDPRTRLILYKMIGRGLIQEINGCVSTGKEANVYHAVSPEGKHLALKIYKTSILVFKDRDRYVSGEHRFRRGYSRHNPRKMVRMWAEKEMRNLKRLVAAGIPSPEPIEVRENVLVMNFLGNSEGWASPRLKDAEISESDFTRLYRSLLLTTRRLFHTCRLVHADLSEYNILYHENALHIIDVSQSVEHDHPHAFDFLRKDLDNIEEFFSRRGVYTLGLRRSFDYVTREKESLLADSGIALKLENDDLDALNEAEGRVLDLWLSKRADTNKESDLDEEDVEEKRAHEDAVFKQSYIPRNLNEVIDPERDVDVLTRGEGGQLIYADSIGLVHPQQQSVFPATDTQRRQEKAEENKGVDNTGERLKQVSFDDEKTAVASSERSLSNTDFDQSNDEDSESEDEDDNEEGEGEGEAEGLADRKPRGHRHEDREEKKARKKAVKEEAREKRKTKIKKVDKKKQIKATRRG</sequence>
<protein>
    <recommendedName>
        <fullName evidence="5">Serine/threonine-protein kinase RIO1</fullName>
        <ecNumber evidence="4">2.7.11.1</ecNumber>
    </recommendedName>
    <alternativeName>
        <fullName evidence="18">Serine/threonine-protein kinase rio1</fullName>
    </alternativeName>
</protein>
<dbReference type="PANTHER" id="PTHR45723">
    <property type="entry name" value="SERINE/THREONINE-PROTEIN KINASE RIO1"/>
    <property type="match status" value="1"/>
</dbReference>
<feature type="compositionally biased region" description="Basic residues" evidence="19">
    <location>
        <begin position="646"/>
        <end position="666"/>
    </location>
</feature>
<dbReference type="InterPro" id="IPR018935">
    <property type="entry name" value="RIO_kinase_CS"/>
</dbReference>
<feature type="compositionally biased region" description="Basic and acidic residues" evidence="19">
    <location>
        <begin position="544"/>
        <end position="574"/>
    </location>
</feature>
<dbReference type="Proteomes" id="UP000217199">
    <property type="component" value="Unassembled WGS sequence"/>
</dbReference>
<feature type="compositionally biased region" description="Acidic residues" evidence="19">
    <location>
        <begin position="590"/>
        <end position="615"/>
    </location>
</feature>
<keyword evidence="22" id="KW-1185">Reference proteome</keyword>
<evidence type="ECO:0000256" key="12">
    <source>
        <dbReference type="ARBA" id="ARBA00022777"/>
    </source>
</evidence>
<feature type="domain" description="RIO kinase" evidence="20">
    <location>
        <begin position="192"/>
        <end position="429"/>
    </location>
</feature>
<evidence type="ECO:0000313" key="21">
    <source>
        <dbReference type="EMBL" id="PAV16972.1"/>
    </source>
</evidence>
<dbReference type="Gene3D" id="3.30.200.20">
    <property type="entry name" value="Phosphorylase Kinase, domain 1"/>
    <property type="match status" value="1"/>
</dbReference>
<reference evidence="21 22" key="1">
    <citation type="journal article" date="2017" name="Mol. Ecol.">
        <title>Comparative and population genomic landscape of Phellinus noxius: A hypervariable fungus causing root rot in trees.</title>
        <authorList>
            <person name="Chung C.L."/>
            <person name="Lee T.J."/>
            <person name="Akiba M."/>
            <person name="Lee H.H."/>
            <person name="Kuo T.H."/>
            <person name="Liu D."/>
            <person name="Ke H.M."/>
            <person name="Yokoi T."/>
            <person name="Roa M.B."/>
            <person name="Lu M.J."/>
            <person name="Chang Y.Y."/>
            <person name="Ann P.J."/>
            <person name="Tsai J.N."/>
            <person name="Chen C.Y."/>
            <person name="Tzean S.S."/>
            <person name="Ota Y."/>
            <person name="Hattori T."/>
            <person name="Sahashi N."/>
            <person name="Liou R.F."/>
            <person name="Kikuchi T."/>
            <person name="Tsai I.J."/>
        </authorList>
    </citation>
    <scope>NUCLEOTIDE SEQUENCE [LARGE SCALE GENOMIC DNA]</scope>
    <source>
        <strain evidence="21 22">FFPRI411160</strain>
    </source>
</reference>
<comment type="catalytic activity">
    <reaction evidence="16">
        <text>L-threonyl-[protein] + ATP = O-phospho-L-threonyl-[protein] + ADP + H(+)</text>
        <dbReference type="Rhea" id="RHEA:46608"/>
        <dbReference type="Rhea" id="RHEA-COMP:11060"/>
        <dbReference type="Rhea" id="RHEA-COMP:11605"/>
        <dbReference type="ChEBI" id="CHEBI:15378"/>
        <dbReference type="ChEBI" id="CHEBI:30013"/>
        <dbReference type="ChEBI" id="CHEBI:30616"/>
        <dbReference type="ChEBI" id="CHEBI:61977"/>
        <dbReference type="ChEBI" id="CHEBI:456216"/>
        <dbReference type="EC" id="2.7.11.1"/>
    </reaction>
</comment>
<feature type="region of interest" description="Disordered" evidence="19">
    <location>
        <begin position="539"/>
        <end position="666"/>
    </location>
</feature>
<dbReference type="STRING" id="2282107.A0A286UBJ8"/>
<evidence type="ECO:0000256" key="6">
    <source>
        <dbReference type="ARBA" id="ARBA00022490"/>
    </source>
</evidence>
<evidence type="ECO:0000256" key="19">
    <source>
        <dbReference type="SAM" id="MobiDB-lite"/>
    </source>
</evidence>
<evidence type="ECO:0000256" key="5">
    <source>
        <dbReference type="ARBA" id="ARBA00016038"/>
    </source>
</evidence>
<feature type="compositionally biased region" description="Acidic residues" evidence="19">
    <location>
        <begin position="1"/>
        <end position="16"/>
    </location>
</feature>